<dbReference type="GO" id="GO:0005737">
    <property type="term" value="C:cytoplasm"/>
    <property type="evidence" value="ECO:0007669"/>
    <property type="project" value="TreeGrafter"/>
</dbReference>
<accession>A0A809SEJ6</accession>
<organism evidence="4 5">
    <name type="scientific">Mycoplasmopsis felis</name>
    <dbReference type="NCBI Taxonomy" id="33923"/>
    <lineage>
        <taxon>Bacteria</taxon>
        <taxon>Bacillati</taxon>
        <taxon>Mycoplasmatota</taxon>
        <taxon>Mycoplasmoidales</taxon>
        <taxon>Metamycoplasmataceae</taxon>
        <taxon>Mycoplasmopsis</taxon>
    </lineage>
</organism>
<dbReference type="Proteomes" id="UP000464317">
    <property type="component" value="Chromosome"/>
</dbReference>
<feature type="binding site" evidence="2">
    <location>
        <begin position="146"/>
        <end position="150"/>
    </location>
    <ligand>
        <name>ATP</name>
        <dbReference type="ChEBI" id="CHEBI:30616"/>
    </ligand>
</feature>
<name>A0A809SEJ6_9BACT</name>
<feature type="binding site" evidence="2">
    <location>
        <begin position="7"/>
        <end position="15"/>
    </location>
    <ligand>
        <name>ATP</name>
        <dbReference type="ChEBI" id="CHEBI:30616"/>
    </ligand>
</feature>
<dbReference type="InterPro" id="IPR027417">
    <property type="entry name" value="P-loop_NTPase"/>
</dbReference>
<feature type="active site" description="Proton acceptor" evidence="1">
    <location>
        <position position="85"/>
    </location>
</feature>
<dbReference type="RefSeq" id="WP_161552952.1">
    <property type="nucleotide sequence ID" value="NZ_AP022325.1"/>
</dbReference>
<dbReference type="AlphaFoldDB" id="A0A809SEJ6"/>
<evidence type="ECO:0000256" key="1">
    <source>
        <dbReference type="PIRSR" id="PIRSR000705-1"/>
    </source>
</evidence>
<gene>
    <name evidence="4" type="ORF">JPM2_1210</name>
</gene>
<dbReference type="KEGG" id="mfel:JPM2_1210"/>
<dbReference type="PANTHER" id="PTHR10513:SF35">
    <property type="entry name" value="DEOXYADENOSINE KINASE"/>
    <property type="match status" value="1"/>
</dbReference>
<dbReference type="PANTHER" id="PTHR10513">
    <property type="entry name" value="DEOXYNUCLEOSIDE KINASE"/>
    <property type="match status" value="1"/>
</dbReference>
<dbReference type="GO" id="GO:0005524">
    <property type="term" value="F:ATP binding"/>
    <property type="evidence" value="ECO:0007669"/>
    <property type="project" value="UniProtKB-KW"/>
</dbReference>
<evidence type="ECO:0000313" key="4">
    <source>
        <dbReference type="EMBL" id="BBU47428.1"/>
    </source>
</evidence>
<dbReference type="InterPro" id="IPR031314">
    <property type="entry name" value="DNK_dom"/>
</dbReference>
<sequence>MVIAISGMIGSGKSTLSKQLNQHYHKSYLLEEFAQDDDVFNTFLKWVYEKEPNIDIAFQSYIIESLSDTFTKKEKLFLKDRNHKEHYMFLDRFNLEHYIFALVTLEKKPYKYTQAFNALFEHIINLDDNPDLAIFLDADFDTIKSRILSRGRKIEIDNFEINEYYFKRLHSLYKELFLFLVNKYNIPYYIINTNDINDEKVLNQTIDFIDKYDFTKSVRYK</sequence>
<evidence type="ECO:0000256" key="2">
    <source>
        <dbReference type="PIRSR" id="PIRSR000705-3"/>
    </source>
</evidence>
<dbReference type="InterPro" id="IPR050566">
    <property type="entry name" value="Deoxyribonucleoside_kinase"/>
</dbReference>
<protein>
    <recommendedName>
        <fullName evidence="3">Deoxynucleoside kinase domain-containing protein</fullName>
    </recommendedName>
</protein>
<dbReference type="Pfam" id="PF01712">
    <property type="entry name" value="dNK"/>
    <property type="match status" value="1"/>
</dbReference>
<keyword evidence="2" id="KW-0547">Nucleotide-binding</keyword>
<keyword evidence="5" id="KW-1185">Reference proteome</keyword>
<evidence type="ECO:0000259" key="3">
    <source>
        <dbReference type="Pfam" id="PF01712"/>
    </source>
</evidence>
<dbReference type="EMBL" id="AP022325">
    <property type="protein sequence ID" value="BBU47428.1"/>
    <property type="molecule type" value="Genomic_DNA"/>
</dbReference>
<dbReference type="GO" id="GO:0019136">
    <property type="term" value="F:deoxynucleoside kinase activity"/>
    <property type="evidence" value="ECO:0007669"/>
    <property type="project" value="InterPro"/>
</dbReference>
<reference evidence="4 5" key="1">
    <citation type="submission" date="2020-01" db="EMBL/GenBank/DDBJ databases">
        <title>Complete genome sequence of Mycoplasma felis strain Myco-2.</title>
        <authorList>
            <person name="Kinoshita Y."/>
            <person name="Niwa H."/>
            <person name="Uchida-Fujii E."/>
            <person name="Nukada T."/>
        </authorList>
    </citation>
    <scope>NUCLEOTIDE SEQUENCE [LARGE SCALE GENOMIC DNA]</scope>
    <source>
        <strain evidence="4 5">Myco-2</strain>
    </source>
</reference>
<keyword evidence="2" id="KW-0067">ATP-binding</keyword>
<dbReference type="Gene3D" id="3.40.50.300">
    <property type="entry name" value="P-loop containing nucleotide triphosphate hydrolases"/>
    <property type="match status" value="1"/>
</dbReference>
<evidence type="ECO:0000313" key="5">
    <source>
        <dbReference type="Proteomes" id="UP000464317"/>
    </source>
</evidence>
<feature type="domain" description="Deoxynucleoside kinase" evidence="3">
    <location>
        <begin position="3"/>
        <end position="206"/>
    </location>
</feature>
<dbReference type="SUPFAM" id="SSF52540">
    <property type="entry name" value="P-loop containing nucleoside triphosphate hydrolases"/>
    <property type="match status" value="1"/>
</dbReference>
<proteinExistence type="predicted"/>
<dbReference type="InterPro" id="IPR002624">
    <property type="entry name" value="DCK/DGK"/>
</dbReference>
<dbReference type="PIRSF" id="PIRSF000705">
    <property type="entry name" value="DNK"/>
    <property type="match status" value="1"/>
</dbReference>